<dbReference type="GO" id="GO:0004588">
    <property type="term" value="F:orotate phosphoribosyltransferase activity"/>
    <property type="evidence" value="ECO:0007669"/>
    <property type="project" value="TreeGrafter"/>
</dbReference>
<dbReference type="Pfam" id="PF00215">
    <property type="entry name" value="OMPdecase"/>
    <property type="match status" value="1"/>
</dbReference>
<evidence type="ECO:0000256" key="5">
    <source>
        <dbReference type="ARBA" id="ARBA00022793"/>
    </source>
</evidence>
<keyword evidence="5 10" id="KW-0210">Decarboxylase</keyword>
<dbReference type="PANTHER" id="PTHR19278:SF9">
    <property type="entry name" value="URIDINE 5'-MONOPHOSPHATE SYNTHASE"/>
    <property type="match status" value="1"/>
</dbReference>
<dbReference type="NCBIfam" id="TIGR01740">
    <property type="entry name" value="pyrF"/>
    <property type="match status" value="1"/>
</dbReference>
<feature type="active site" description="For OMPdecase activity" evidence="8">
    <location>
        <position position="99"/>
    </location>
</feature>
<evidence type="ECO:0000259" key="11">
    <source>
        <dbReference type="SMART" id="SM00934"/>
    </source>
</evidence>
<dbReference type="InterPro" id="IPR018089">
    <property type="entry name" value="OMPdecase_AS"/>
</dbReference>
<dbReference type="GO" id="GO:0004590">
    <property type="term" value="F:orotidine-5'-phosphate decarboxylase activity"/>
    <property type="evidence" value="ECO:0007669"/>
    <property type="project" value="UniProtKB-EC"/>
</dbReference>
<dbReference type="SUPFAM" id="SSF51366">
    <property type="entry name" value="Ribulose-phoshate binding barrel"/>
    <property type="match status" value="1"/>
</dbReference>
<dbReference type="GO" id="GO:0006207">
    <property type="term" value="P:'de novo' pyrimidine nucleobase biosynthetic process"/>
    <property type="evidence" value="ECO:0007669"/>
    <property type="project" value="InterPro"/>
</dbReference>
<feature type="binding site" evidence="9">
    <location>
        <position position="233"/>
    </location>
    <ligand>
        <name>substrate</name>
    </ligand>
</feature>
<evidence type="ECO:0000256" key="2">
    <source>
        <dbReference type="ARBA" id="ARBA00011018"/>
    </source>
</evidence>
<dbReference type="InterPro" id="IPR011060">
    <property type="entry name" value="RibuloseP-bd_barrel"/>
</dbReference>
<evidence type="ECO:0000256" key="9">
    <source>
        <dbReference type="PIRSR" id="PIRSR614732-2"/>
    </source>
</evidence>
<comment type="pathway">
    <text evidence="1 10">Pyrimidine metabolism; UMP biosynthesis via de novo pathway; UMP from orotate: step 2/2.</text>
</comment>
<evidence type="ECO:0000256" key="3">
    <source>
        <dbReference type="ARBA" id="ARBA00012321"/>
    </source>
</evidence>
<dbReference type="Gene3D" id="3.20.20.70">
    <property type="entry name" value="Aldolase class I"/>
    <property type="match status" value="1"/>
</dbReference>
<keyword evidence="13" id="KW-1185">Reference proteome</keyword>
<comment type="caution">
    <text evidence="12">The sequence shown here is derived from an EMBL/GenBank/DDBJ whole genome shotgun (WGS) entry which is preliminary data.</text>
</comment>
<dbReference type="InterPro" id="IPR013785">
    <property type="entry name" value="Aldolase_TIM"/>
</dbReference>
<feature type="binding site" evidence="9">
    <location>
        <position position="234"/>
    </location>
    <ligand>
        <name>substrate</name>
    </ligand>
</feature>
<dbReference type="OrthoDB" id="10263753at2759"/>
<dbReference type="Proteomes" id="UP001150538">
    <property type="component" value="Unassembled WGS sequence"/>
</dbReference>
<keyword evidence="7 10" id="KW-0456">Lyase</keyword>
<evidence type="ECO:0000256" key="10">
    <source>
        <dbReference type="RuleBase" id="RU000512"/>
    </source>
</evidence>
<dbReference type="CDD" id="cd04725">
    <property type="entry name" value="OMP_decarboxylase_like"/>
    <property type="match status" value="1"/>
</dbReference>
<name>A0A9W8A560_9FUNG</name>
<dbReference type="InterPro" id="IPR014732">
    <property type="entry name" value="OMPdecase"/>
</dbReference>
<dbReference type="GO" id="GO:0044205">
    <property type="term" value="P:'de novo' UMP biosynthetic process"/>
    <property type="evidence" value="ECO:0007669"/>
    <property type="project" value="InterPro"/>
</dbReference>
<protein>
    <recommendedName>
        <fullName evidence="4 10">Orotidine 5'-phosphate decarboxylase</fullName>
        <ecNumber evidence="3 10">4.1.1.23</ecNumber>
    </recommendedName>
</protein>
<reference evidence="12" key="1">
    <citation type="submission" date="2022-07" db="EMBL/GenBank/DDBJ databases">
        <title>Phylogenomic reconstructions and comparative analyses of Kickxellomycotina fungi.</title>
        <authorList>
            <person name="Reynolds N.K."/>
            <person name="Stajich J.E."/>
            <person name="Barry K."/>
            <person name="Grigoriev I.V."/>
            <person name="Crous P."/>
            <person name="Smith M.E."/>
        </authorList>
    </citation>
    <scope>NUCLEOTIDE SEQUENCE</scope>
    <source>
        <strain evidence="12">NBRC 100468</strain>
    </source>
</reference>
<comment type="similarity">
    <text evidence="2 10">Belongs to the OMP decarboxylase family.</text>
</comment>
<dbReference type="EC" id="4.1.1.23" evidence="3 10"/>
<dbReference type="PROSITE" id="PS00156">
    <property type="entry name" value="OMPDECASE"/>
    <property type="match status" value="1"/>
</dbReference>
<dbReference type="PANTHER" id="PTHR19278">
    <property type="entry name" value="OROTATE PHOSPHORIBOSYLTRANSFERASE"/>
    <property type="match status" value="1"/>
</dbReference>
<keyword evidence="6 10" id="KW-0665">Pyrimidine biosynthesis</keyword>
<evidence type="ECO:0000256" key="6">
    <source>
        <dbReference type="ARBA" id="ARBA00022975"/>
    </source>
</evidence>
<dbReference type="FunFam" id="3.20.20.70:FF:000114">
    <property type="entry name" value="Decarboxylase,orotidine phosphate"/>
    <property type="match status" value="1"/>
</dbReference>
<evidence type="ECO:0000256" key="7">
    <source>
        <dbReference type="ARBA" id="ARBA00023239"/>
    </source>
</evidence>
<organism evidence="12 13">
    <name type="scientific">Mycoemilia scoparia</name>
    <dbReference type="NCBI Taxonomy" id="417184"/>
    <lineage>
        <taxon>Eukaryota</taxon>
        <taxon>Fungi</taxon>
        <taxon>Fungi incertae sedis</taxon>
        <taxon>Zoopagomycota</taxon>
        <taxon>Kickxellomycotina</taxon>
        <taxon>Kickxellomycetes</taxon>
        <taxon>Kickxellales</taxon>
        <taxon>Kickxellaceae</taxon>
        <taxon>Mycoemilia</taxon>
    </lineage>
</organism>
<evidence type="ECO:0000313" key="12">
    <source>
        <dbReference type="EMBL" id="KAJ1920530.1"/>
    </source>
</evidence>
<dbReference type="AlphaFoldDB" id="A0A9W8A560"/>
<evidence type="ECO:0000256" key="8">
    <source>
        <dbReference type="PIRSR" id="PIRSR614732-1"/>
    </source>
</evidence>
<proteinExistence type="inferred from homology"/>
<feature type="active site" description="For OMPdecase activity" evidence="8">
    <location>
        <position position="96"/>
    </location>
</feature>
<dbReference type="EMBL" id="JANBPU010000012">
    <property type="protein sequence ID" value="KAJ1920530.1"/>
    <property type="molecule type" value="Genomic_DNA"/>
</dbReference>
<feature type="domain" description="Orotidine 5'-phosphate decarboxylase" evidence="11">
    <location>
        <begin position="35"/>
        <end position="251"/>
    </location>
</feature>
<evidence type="ECO:0000313" key="13">
    <source>
        <dbReference type="Proteomes" id="UP001150538"/>
    </source>
</evidence>
<feature type="active site" description="For OMPdecase activity" evidence="8">
    <location>
        <position position="94"/>
    </location>
</feature>
<gene>
    <name evidence="12" type="primary">URA3</name>
    <name evidence="12" type="ORF">H4219_001229</name>
</gene>
<evidence type="ECO:0000256" key="1">
    <source>
        <dbReference type="ARBA" id="ARBA00004861"/>
    </source>
</evidence>
<feature type="binding site" evidence="9">
    <location>
        <position position="41"/>
    </location>
    <ligand>
        <name>substrate</name>
    </ligand>
</feature>
<evidence type="ECO:0000256" key="4">
    <source>
        <dbReference type="ARBA" id="ARBA00021923"/>
    </source>
</evidence>
<feature type="binding site" evidence="9">
    <location>
        <position position="154"/>
    </location>
    <ligand>
        <name>substrate</name>
    </ligand>
</feature>
<dbReference type="SMART" id="SM00934">
    <property type="entry name" value="OMPdecase"/>
    <property type="match status" value="1"/>
</dbReference>
<accession>A0A9W8A560</accession>
<feature type="binding site" evidence="9">
    <location>
        <position position="213"/>
    </location>
    <ligand>
        <name>substrate</name>
    </ligand>
</feature>
<feature type="binding site" evidence="9">
    <location>
        <position position="63"/>
    </location>
    <ligand>
        <name>substrate</name>
    </ligand>
</feature>
<dbReference type="InterPro" id="IPR001754">
    <property type="entry name" value="OMPdeCOase_dom"/>
</dbReference>
<sequence>MAKAFKAQTYGERAQAHHHTLVRTLFGIMEEKKTNLSLAADINTKAELLEIADKVGPYICVLKTHIDVIADFDQDLVDRLVALSKKHNFLIFEDRKFADIGNTVKLQYGGGVYKIASWAHITNCHIIPGEGIISGLKEVGKPLDRGLLLLAEMSSKGSLAVGSYTDKNVELAKKHKDFVFGFIGSRTFSDEEHDFVTMTPGVNLVSGNDSLGQQFRTPEHIICENGSDIIIVGRGIYAQEGVQPEELAEKYRKAGWDAYLKRIQ</sequence>
<comment type="catalytic activity">
    <reaction evidence="10">
        <text>orotidine 5'-phosphate + H(+) = UMP + CO2</text>
        <dbReference type="Rhea" id="RHEA:11596"/>
        <dbReference type="ChEBI" id="CHEBI:15378"/>
        <dbReference type="ChEBI" id="CHEBI:16526"/>
        <dbReference type="ChEBI" id="CHEBI:57538"/>
        <dbReference type="ChEBI" id="CHEBI:57865"/>
        <dbReference type="EC" id="4.1.1.23"/>
    </reaction>
</comment>